<dbReference type="InterPro" id="IPR031304">
    <property type="entry name" value="SLT_2"/>
</dbReference>
<dbReference type="Gene3D" id="1.10.530.10">
    <property type="match status" value="1"/>
</dbReference>
<dbReference type="SUPFAM" id="SSF53955">
    <property type="entry name" value="Lysozyme-like"/>
    <property type="match status" value="1"/>
</dbReference>
<dbReference type="RefSeq" id="WP_338598751.1">
    <property type="nucleotide sequence ID" value="NZ_AP028679.1"/>
</dbReference>
<dbReference type="Pfam" id="PF13406">
    <property type="entry name" value="SLT_2"/>
    <property type="match status" value="1"/>
</dbReference>
<dbReference type="GO" id="GO:0009253">
    <property type="term" value="P:peptidoglycan catabolic process"/>
    <property type="evidence" value="ECO:0007669"/>
    <property type="project" value="TreeGrafter"/>
</dbReference>
<sequence>MFYPGVAPALAQDQKVFAPLRAEMISQGMKTAQVDALLDDKRVRFEGRLMAILLAPSEHKLNYGQFLGSKTVKAGKAFMAQHAATLAQARKQSGVDPTVVVAILSVESRLGIYTGKSMVFNVLASQAVLDTPEAQKLVAQNWPSKQKAELKTAKTKKRFAKRAAWARKEMGSLMRLAAKEGRSPLDYQGSLAGALGMAQFVPTSVLIWGQDADGDGRVDLLDPQDAIHSVANYLKAHGWRPGLSYKAKLKVVLTYNNSKPYANTVLGLAEKLR</sequence>
<evidence type="ECO:0000313" key="3">
    <source>
        <dbReference type="Proteomes" id="UP001366166"/>
    </source>
</evidence>
<gene>
    <name evidence="2" type="ORF">FAK_20490</name>
</gene>
<accession>A0AAU9EZ75</accession>
<dbReference type="InterPro" id="IPR023346">
    <property type="entry name" value="Lysozyme-like_dom_sf"/>
</dbReference>
<dbReference type="KEGG" id="dmp:FAK_20490"/>
<organism evidence="2 3">
    <name type="scientific">Desulfoferula mesophila</name>
    <dbReference type="NCBI Taxonomy" id="3058419"/>
    <lineage>
        <taxon>Bacteria</taxon>
        <taxon>Pseudomonadati</taxon>
        <taxon>Thermodesulfobacteriota</taxon>
        <taxon>Desulfarculia</taxon>
        <taxon>Desulfarculales</taxon>
        <taxon>Desulfarculaceae</taxon>
        <taxon>Desulfoferula</taxon>
    </lineage>
</organism>
<dbReference type="Gene3D" id="1.10.8.350">
    <property type="entry name" value="Bacterial muramidase"/>
    <property type="match status" value="1"/>
</dbReference>
<dbReference type="EMBL" id="AP028679">
    <property type="protein sequence ID" value="BEQ14983.1"/>
    <property type="molecule type" value="Genomic_DNA"/>
</dbReference>
<reference evidence="3" key="1">
    <citation type="journal article" date="2023" name="Arch. Microbiol.">
        <title>Desulfoferula mesophilus gen. nov. sp. nov., a mesophilic sulfate-reducing bacterium isolated from a brackish lake sediment.</title>
        <authorList>
            <person name="Watanabe T."/>
            <person name="Yabe T."/>
            <person name="Tsuji J.M."/>
            <person name="Fukui M."/>
        </authorList>
    </citation>
    <scope>NUCLEOTIDE SEQUENCE [LARGE SCALE GENOMIC DNA]</scope>
    <source>
        <strain evidence="3">12FAK</strain>
    </source>
</reference>
<evidence type="ECO:0000259" key="1">
    <source>
        <dbReference type="Pfam" id="PF13406"/>
    </source>
</evidence>
<proteinExistence type="predicted"/>
<dbReference type="PANTHER" id="PTHR30163">
    <property type="entry name" value="MEMBRANE-BOUND LYTIC MUREIN TRANSGLYCOSYLASE B"/>
    <property type="match status" value="1"/>
</dbReference>
<dbReference type="PANTHER" id="PTHR30163:SF9">
    <property type="entry name" value="MEMBRANE-BOUND LYTIC MUREIN TRANSGLYCOSYLASE B"/>
    <property type="match status" value="1"/>
</dbReference>
<dbReference type="Proteomes" id="UP001366166">
    <property type="component" value="Chromosome"/>
</dbReference>
<dbReference type="GO" id="GO:0008933">
    <property type="term" value="F:peptidoglycan lytic transglycosylase activity"/>
    <property type="evidence" value="ECO:0007669"/>
    <property type="project" value="TreeGrafter"/>
</dbReference>
<dbReference type="InterPro" id="IPR043426">
    <property type="entry name" value="MltB-like"/>
</dbReference>
<protein>
    <recommendedName>
        <fullName evidence="1">Transglycosylase SLT domain-containing protein</fullName>
    </recommendedName>
</protein>
<name>A0AAU9EZ75_9BACT</name>
<keyword evidence="3" id="KW-1185">Reference proteome</keyword>
<feature type="domain" description="Transglycosylase SLT" evidence="1">
    <location>
        <begin position="14"/>
        <end position="249"/>
    </location>
</feature>
<evidence type="ECO:0000313" key="2">
    <source>
        <dbReference type="EMBL" id="BEQ14983.1"/>
    </source>
</evidence>
<dbReference type="CDD" id="cd13399">
    <property type="entry name" value="Slt35-like"/>
    <property type="match status" value="1"/>
</dbReference>
<dbReference type="AlphaFoldDB" id="A0AAU9EZ75"/>